<organism evidence="2 3">
    <name type="scientific">Actinacidiphila cocklensis</name>
    <dbReference type="NCBI Taxonomy" id="887465"/>
    <lineage>
        <taxon>Bacteria</taxon>
        <taxon>Bacillati</taxon>
        <taxon>Actinomycetota</taxon>
        <taxon>Actinomycetes</taxon>
        <taxon>Kitasatosporales</taxon>
        <taxon>Streptomycetaceae</taxon>
        <taxon>Actinacidiphila</taxon>
    </lineage>
</organism>
<accession>A0A9W4DWA1</accession>
<feature type="region of interest" description="Disordered" evidence="1">
    <location>
        <begin position="21"/>
        <end position="141"/>
    </location>
</feature>
<name>A0A9W4DWA1_9ACTN</name>
<comment type="caution">
    <text evidence="2">The sequence shown here is derived from an EMBL/GenBank/DDBJ whole genome shotgun (WGS) entry which is preliminary data.</text>
</comment>
<evidence type="ECO:0000313" key="3">
    <source>
        <dbReference type="Proteomes" id="UP001152519"/>
    </source>
</evidence>
<reference evidence="2" key="1">
    <citation type="submission" date="2021-05" db="EMBL/GenBank/DDBJ databases">
        <authorList>
            <person name="Arsene-Ploetze F."/>
        </authorList>
    </citation>
    <scope>NUCLEOTIDE SEQUENCE</scope>
    <source>
        <strain evidence="2">DSM 42138</strain>
    </source>
</reference>
<dbReference type="EMBL" id="CAJSLV010000058">
    <property type="protein sequence ID" value="CAG6394677.1"/>
    <property type="molecule type" value="Genomic_DNA"/>
</dbReference>
<proteinExistence type="predicted"/>
<feature type="compositionally biased region" description="Low complexity" evidence="1">
    <location>
        <begin position="48"/>
        <end position="82"/>
    </location>
</feature>
<evidence type="ECO:0000313" key="2">
    <source>
        <dbReference type="EMBL" id="CAG6394677.1"/>
    </source>
</evidence>
<sequence length="256" mass="26828">MAAVSARPLLPDDVWPWSWTASAVPRPTSSTATAARTAVVGTFRRGRSSPGPSAAGGSSGSSGSAPDGPVTDAAVLDAAVPDAADHWPRRSEPRPGPLPEAGEGASPESGSDEDSPSDPGIFGSRSSGSAGTSPDGLSVVPPTCQPLLERGIFPRGSMNSVHRRTVCAPSIGCVCPWPERIANRWRTGRNAGRVVPYRHGGRAPCHCTSHRTVKKNYPAKVRNRPPGSDVVDTLVATDEEVTESRHTGMSPNRTWW</sequence>
<feature type="compositionally biased region" description="Low complexity" evidence="1">
    <location>
        <begin position="99"/>
        <end position="109"/>
    </location>
</feature>
<gene>
    <name evidence="2" type="ORF">SCOCK_290013</name>
</gene>
<dbReference type="Proteomes" id="UP001152519">
    <property type="component" value="Unassembled WGS sequence"/>
</dbReference>
<evidence type="ECO:0000256" key="1">
    <source>
        <dbReference type="SAM" id="MobiDB-lite"/>
    </source>
</evidence>
<keyword evidence="3" id="KW-1185">Reference proteome</keyword>
<protein>
    <submittedName>
        <fullName evidence="2">Uncharacterized protein</fullName>
    </submittedName>
</protein>
<feature type="compositionally biased region" description="Basic and acidic residues" evidence="1">
    <location>
        <begin position="83"/>
        <end position="93"/>
    </location>
</feature>
<feature type="compositionally biased region" description="Low complexity" evidence="1">
    <location>
        <begin position="21"/>
        <end position="40"/>
    </location>
</feature>
<dbReference type="AlphaFoldDB" id="A0A9W4DWA1"/>